<organism evidence="1 2">
    <name type="scientific">Streptomyces armeniacus</name>
    <dbReference type="NCBI Taxonomy" id="83291"/>
    <lineage>
        <taxon>Bacteria</taxon>
        <taxon>Bacillati</taxon>
        <taxon>Actinomycetota</taxon>
        <taxon>Actinomycetes</taxon>
        <taxon>Kitasatosporales</taxon>
        <taxon>Streptomycetaceae</taxon>
        <taxon>Streptomyces</taxon>
    </lineage>
</organism>
<dbReference type="Proteomes" id="UP000254425">
    <property type="component" value="Chromosome"/>
</dbReference>
<gene>
    <name evidence="1" type="ORF">DVA86_17970</name>
</gene>
<dbReference type="AlphaFoldDB" id="A0A345XRI9"/>
<dbReference type="InterPro" id="IPR021424">
    <property type="entry name" value="PorA"/>
</dbReference>
<dbReference type="RefSeq" id="WP_208879589.1">
    <property type="nucleotide sequence ID" value="NZ_CP031320.1"/>
</dbReference>
<reference evidence="1 2" key="1">
    <citation type="submission" date="2018-07" db="EMBL/GenBank/DDBJ databases">
        <title>Draft genome of the type strain Streptomyces armeniacus ATCC 15676.</title>
        <authorList>
            <person name="Labana P."/>
            <person name="Gosse J.T."/>
            <person name="Boddy C.N."/>
        </authorList>
    </citation>
    <scope>NUCLEOTIDE SEQUENCE [LARGE SCALE GENOMIC DNA]</scope>
    <source>
        <strain evidence="1 2">ATCC 15676</strain>
    </source>
</reference>
<dbReference type="KEGG" id="sarm:DVA86_17970"/>
<evidence type="ECO:0000313" key="2">
    <source>
        <dbReference type="Proteomes" id="UP000254425"/>
    </source>
</evidence>
<accession>A0A345XRI9</accession>
<keyword evidence="2" id="KW-1185">Reference proteome</keyword>
<sequence length="325" mass="35765">MRRSCSPLSLVLLGLGVFLLVLAPMLAWYVEPRAKRTPIDINSTTVLAGTGSYFDQEAVATKNGQKLTVTRRVLGNVAESEKHDVAVWDVSQTIDNPKTLKLNDPRKSFQWTTERWVTDRKTNRPVHCCDEAPTRFAGDAYLKFPFDMEERGYTWWDATLGDTVPLSYKGRQKVAGYEGLRYTGAVKEQVKVGARQVPGVLVGEKDRGQVNAEEWYSNEKIDITVDERTGRILRVSIAPRMVLRAPGGERDKVTLLQSDKLEFTKKTQREQVDLARADSDKLELVGETAPVGSAAAGGLLAVGGGFLVVRGRNRPVGQGAGGSAM</sequence>
<dbReference type="EMBL" id="CP031320">
    <property type="protein sequence ID" value="AXK34255.1"/>
    <property type="molecule type" value="Genomic_DNA"/>
</dbReference>
<proteinExistence type="predicted"/>
<dbReference type="Pfam" id="PF11271">
    <property type="entry name" value="PorA"/>
    <property type="match status" value="1"/>
</dbReference>
<protein>
    <submittedName>
        <fullName evidence="1">DUF3068 domain-containing protein</fullName>
    </submittedName>
</protein>
<evidence type="ECO:0000313" key="1">
    <source>
        <dbReference type="EMBL" id="AXK34255.1"/>
    </source>
</evidence>
<name>A0A345XRI9_9ACTN</name>